<dbReference type="Pfam" id="PF00755">
    <property type="entry name" value="Carn_acyltransf"/>
    <property type="match status" value="1"/>
</dbReference>
<feature type="region of interest" description="Disordered" evidence="2">
    <location>
        <begin position="59"/>
        <end position="78"/>
    </location>
</feature>
<accession>E2C7G7</accession>
<dbReference type="UniPathway" id="UPA00659"/>
<dbReference type="InterPro" id="IPR039551">
    <property type="entry name" value="Cho/carn_acyl_trans"/>
</dbReference>
<feature type="compositionally biased region" description="Basic and acidic residues" evidence="2">
    <location>
        <begin position="65"/>
        <end position="77"/>
    </location>
</feature>
<evidence type="ECO:0000256" key="2">
    <source>
        <dbReference type="SAM" id="MobiDB-lite"/>
    </source>
</evidence>
<evidence type="ECO:0000259" key="3">
    <source>
        <dbReference type="Pfam" id="PF00755"/>
    </source>
</evidence>
<dbReference type="AlphaFoldDB" id="E2C7G7"/>
<dbReference type="Gene3D" id="1.10.275.20">
    <property type="entry name" value="Choline/Carnitine o-acyltransferase"/>
    <property type="match status" value="1"/>
</dbReference>
<evidence type="ECO:0000313" key="5">
    <source>
        <dbReference type="Proteomes" id="UP000008237"/>
    </source>
</evidence>
<dbReference type="GO" id="GO:0006635">
    <property type="term" value="P:fatty acid beta-oxidation"/>
    <property type="evidence" value="ECO:0007669"/>
    <property type="project" value="UniProtKB-UniPathway"/>
</dbReference>
<dbReference type="GO" id="GO:0016746">
    <property type="term" value="F:acyltransferase activity"/>
    <property type="evidence" value="ECO:0007669"/>
    <property type="project" value="UniProtKB-KW"/>
</dbReference>
<proteinExistence type="predicted"/>
<dbReference type="STRING" id="610380.E2C7G7"/>
<protein>
    <recommendedName>
        <fullName evidence="3">Choline/carnitine acyltransferase domain-containing protein</fullName>
    </recommendedName>
</protein>
<sequence>MQKYLAQVEVIAPHHLERTRSLVKAFLSGSGPKLQHRLLERRQKTDNWIFRQAWGTRRHTSTQQRETKRANTARDHPSNASRCYVIAPAVSSSRTTTRVFSLAILLALVKISRIAIAEERRHTVLDA</sequence>
<dbReference type="EMBL" id="GL453369">
    <property type="protein sequence ID" value="EFN76154.1"/>
    <property type="molecule type" value="Genomic_DNA"/>
</dbReference>
<dbReference type="SUPFAM" id="SSF52777">
    <property type="entry name" value="CoA-dependent acyltransferases"/>
    <property type="match status" value="1"/>
</dbReference>
<keyword evidence="1" id="KW-0808">Transferase</keyword>
<dbReference type="InParanoid" id="E2C7G7"/>
<dbReference type="InterPro" id="IPR042572">
    <property type="entry name" value="Carn_acyl_trans_N"/>
</dbReference>
<dbReference type="OrthoDB" id="240216at2759"/>
<keyword evidence="1" id="KW-0012">Acyltransferase</keyword>
<organism evidence="5">
    <name type="scientific">Harpegnathos saltator</name>
    <name type="common">Jerdon's jumping ant</name>
    <dbReference type="NCBI Taxonomy" id="610380"/>
    <lineage>
        <taxon>Eukaryota</taxon>
        <taxon>Metazoa</taxon>
        <taxon>Ecdysozoa</taxon>
        <taxon>Arthropoda</taxon>
        <taxon>Hexapoda</taxon>
        <taxon>Insecta</taxon>
        <taxon>Pterygota</taxon>
        <taxon>Neoptera</taxon>
        <taxon>Endopterygota</taxon>
        <taxon>Hymenoptera</taxon>
        <taxon>Apocrita</taxon>
        <taxon>Aculeata</taxon>
        <taxon>Formicoidea</taxon>
        <taxon>Formicidae</taxon>
        <taxon>Ponerinae</taxon>
        <taxon>Ponerini</taxon>
        <taxon>Harpegnathos</taxon>
    </lineage>
</organism>
<reference evidence="4 5" key="1">
    <citation type="journal article" date="2010" name="Science">
        <title>Genomic comparison of the ants Camponotus floridanus and Harpegnathos saltator.</title>
        <authorList>
            <person name="Bonasio R."/>
            <person name="Zhang G."/>
            <person name="Ye C."/>
            <person name="Mutti N.S."/>
            <person name="Fang X."/>
            <person name="Qin N."/>
            <person name="Donahue G."/>
            <person name="Yang P."/>
            <person name="Li Q."/>
            <person name="Li C."/>
            <person name="Zhang P."/>
            <person name="Huang Z."/>
            <person name="Berger S.L."/>
            <person name="Reinberg D."/>
            <person name="Wang J."/>
            <person name="Liebig J."/>
        </authorList>
    </citation>
    <scope>NUCLEOTIDE SEQUENCE [LARGE SCALE GENOMIC DNA]</scope>
    <source>
        <strain evidence="4 5">R22 G/1</strain>
    </source>
</reference>
<gene>
    <name evidence="4" type="ORF">EAI_08733</name>
</gene>
<evidence type="ECO:0000256" key="1">
    <source>
        <dbReference type="ARBA" id="ARBA00023315"/>
    </source>
</evidence>
<name>E2C7G7_HARSA</name>
<evidence type="ECO:0000313" key="4">
    <source>
        <dbReference type="EMBL" id="EFN76154.1"/>
    </source>
</evidence>
<keyword evidence="5" id="KW-1185">Reference proteome</keyword>
<feature type="domain" description="Choline/carnitine acyltransferase" evidence="3">
    <location>
        <begin position="1"/>
        <end position="58"/>
    </location>
</feature>
<dbReference type="Proteomes" id="UP000008237">
    <property type="component" value="Unassembled WGS sequence"/>
</dbReference>